<dbReference type="InterPro" id="IPR052338">
    <property type="entry name" value="Transposase_5"/>
</dbReference>
<dbReference type="GO" id="GO:0003676">
    <property type="term" value="F:nucleic acid binding"/>
    <property type="evidence" value="ECO:0007669"/>
    <property type="project" value="InterPro"/>
</dbReference>
<dbReference type="PANTHER" id="PTHR23022:SF129">
    <property type="entry name" value="TRANSPOSABLE ELEMENT TC3 TRANSPOSASE"/>
    <property type="match status" value="1"/>
</dbReference>
<evidence type="ECO:0000313" key="2">
    <source>
        <dbReference type="EMBL" id="JAI44292.1"/>
    </source>
</evidence>
<dbReference type="PANTHER" id="PTHR23022">
    <property type="entry name" value="TRANSPOSABLE ELEMENT-RELATED"/>
    <property type="match status" value="1"/>
</dbReference>
<name>A0A0K8VZJ2_BACLA</name>
<sequence length="155" mass="18307">MSWTSEWQKVVFSDEKKFNLDAPEGYNYYYHDLRKEEHFLSRRHSCEGGVMVWGSVSVFGTCDLQFVTSKMNAETYKSIIQTAFPHYSNIFHIIKWTYQHDNAPIHTARVVKEWIKAQNVDLLEWPPYSPDLNIMENVWGLLSRKVYEGGKQFDC</sequence>
<evidence type="ECO:0000259" key="1">
    <source>
        <dbReference type="Pfam" id="PF13358"/>
    </source>
</evidence>
<accession>A0A0K8VZJ2</accession>
<dbReference type="InterPro" id="IPR038717">
    <property type="entry name" value="Tc1-like_DDE_dom"/>
</dbReference>
<gene>
    <name evidence="2" type="primary">tc3a_3</name>
    <name evidence="2" type="ORF">c3_g5_i1</name>
</gene>
<dbReference type="InterPro" id="IPR036397">
    <property type="entry name" value="RNaseH_sf"/>
</dbReference>
<dbReference type="Pfam" id="PF13358">
    <property type="entry name" value="DDE_3"/>
    <property type="match status" value="1"/>
</dbReference>
<dbReference type="Gene3D" id="3.30.420.10">
    <property type="entry name" value="Ribonuclease H-like superfamily/Ribonuclease H"/>
    <property type="match status" value="1"/>
</dbReference>
<proteinExistence type="predicted"/>
<protein>
    <submittedName>
        <fullName evidence="2">Transposable element Tc3 transposase</fullName>
    </submittedName>
</protein>
<reference evidence="2" key="1">
    <citation type="submission" date="2015-06" db="EMBL/GenBank/DDBJ databases">
        <authorList>
            <person name="Hoefler B.C."/>
            <person name="Straight P.D."/>
        </authorList>
    </citation>
    <scope>NUCLEOTIDE SEQUENCE</scope>
</reference>
<organism evidence="2">
    <name type="scientific">Bactrocera latifrons</name>
    <name type="common">Malaysian fruit fly</name>
    <name type="synonym">Chaetodacus latifrons</name>
    <dbReference type="NCBI Taxonomy" id="174628"/>
    <lineage>
        <taxon>Eukaryota</taxon>
        <taxon>Metazoa</taxon>
        <taxon>Ecdysozoa</taxon>
        <taxon>Arthropoda</taxon>
        <taxon>Hexapoda</taxon>
        <taxon>Insecta</taxon>
        <taxon>Pterygota</taxon>
        <taxon>Neoptera</taxon>
        <taxon>Endopterygota</taxon>
        <taxon>Diptera</taxon>
        <taxon>Brachycera</taxon>
        <taxon>Muscomorpha</taxon>
        <taxon>Tephritoidea</taxon>
        <taxon>Tephritidae</taxon>
        <taxon>Bactrocera</taxon>
        <taxon>Bactrocera</taxon>
    </lineage>
</organism>
<feature type="domain" description="Tc1-like transposase DDE" evidence="1">
    <location>
        <begin position="10"/>
        <end position="148"/>
    </location>
</feature>
<dbReference type="AlphaFoldDB" id="A0A0K8VZJ2"/>
<dbReference type="OrthoDB" id="9996331at2759"/>
<dbReference type="EMBL" id="GDHF01008022">
    <property type="protein sequence ID" value="JAI44292.1"/>
    <property type="molecule type" value="Transcribed_RNA"/>
</dbReference>